<dbReference type="Proteomes" id="UP000254100">
    <property type="component" value="Unassembled WGS sequence"/>
</dbReference>
<dbReference type="InterPro" id="IPR022742">
    <property type="entry name" value="Hydrolase_4"/>
</dbReference>
<accession>A0A380GVH8</accession>
<dbReference type="InterPro" id="IPR029058">
    <property type="entry name" value="AB_hydrolase_fold"/>
</dbReference>
<feature type="domain" description="Serine aminopeptidase S33" evidence="3">
    <location>
        <begin position="86"/>
        <end position="326"/>
    </location>
</feature>
<protein>
    <submittedName>
        <fullName evidence="4">Alpha/beta hydrolase</fullName>
    </submittedName>
</protein>
<comment type="similarity">
    <text evidence="1">Belongs to the peptidase S33 family.</text>
</comment>
<dbReference type="Pfam" id="PF12146">
    <property type="entry name" value="Hydrolase_4"/>
    <property type="match status" value="1"/>
</dbReference>
<sequence>MRLGLERQNAYKALTQRQEWGDRMKRYYEQNGKRILKQYLTINGVKQGVIIETRNFANPILLVVHGGPGFPLYPFFRAHDIDLTSHYTVVFWDQRGTGMSYTKKPVKMAEVIQDAEWLIQYLCHHYHRKQVFLMCHSFGTIIGAILAHRRPEWIAAYIGVGQLGDVYHNERVILQRLLKFAKKEDNQQAVSALQRVNLGRYFNKDKYYDKVRARYTERYKGGFSIHGYSVFKMFRAMMSTPYYTLRERVNIVRGSLSAFEHLTTEMVETNLMTIAREITVPFYLIQGAYDLQTTDVDSRELFEAVKSKEKHYYFFEHSAHAPFMDERDKFLKMMHEIVDCHATS</sequence>
<dbReference type="SUPFAM" id="SSF53474">
    <property type="entry name" value="alpha/beta-Hydrolases"/>
    <property type="match status" value="1"/>
</dbReference>
<gene>
    <name evidence="4" type="ORF">NCTC13832_02211</name>
</gene>
<evidence type="ECO:0000256" key="2">
    <source>
        <dbReference type="ARBA" id="ARBA00022801"/>
    </source>
</evidence>
<dbReference type="Gene3D" id="3.40.50.1820">
    <property type="entry name" value="alpha/beta hydrolase"/>
    <property type="match status" value="1"/>
</dbReference>
<dbReference type="EMBL" id="UHDT01000001">
    <property type="protein sequence ID" value="SUM58461.1"/>
    <property type="molecule type" value="Genomic_DNA"/>
</dbReference>
<dbReference type="GO" id="GO:0008233">
    <property type="term" value="F:peptidase activity"/>
    <property type="evidence" value="ECO:0007669"/>
    <property type="project" value="InterPro"/>
</dbReference>
<dbReference type="AlphaFoldDB" id="A0A380GVH8"/>
<proteinExistence type="inferred from homology"/>
<reference evidence="4 5" key="1">
    <citation type="submission" date="2018-06" db="EMBL/GenBank/DDBJ databases">
        <authorList>
            <consortium name="Pathogen Informatics"/>
            <person name="Doyle S."/>
        </authorList>
    </citation>
    <scope>NUCLEOTIDE SEQUENCE [LARGE SCALE GENOMIC DNA]</scope>
    <source>
        <strain evidence="4 5">NCTC13832</strain>
    </source>
</reference>
<keyword evidence="2 4" id="KW-0378">Hydrolase</keyword>
<dbReference type="GO" id="GO:0006508">
    <property type="term" value="P:proteolysis"/>
    <property type="evidence" value="ECO:0007669"/>
    <property type="project" value="InterPro"/>
</dbReference>
<evidence type="ECO:0000259" key="3">
    <source>
        <dbReference type="Pfam" id="PF12146"/>
    </source>
</evidence>
<dbReference type="PANTHER" id="PTHR43248">
    <property type="entry name" value="2-SUCCINYL-6-HYDROXY-2,4-CYCLOHEXADIENE-1-CARBOXYLATE SYNTHASE"/>
    <property type="match status" value="1"/>
</dbReference>
<evidence type="ECO:0000313" key="5">
    <source>
        <dbReference type="Proteomes" id="UP000254100"/>
    </source>
</evidence>
<dbReference type="InterPro" id="IPR002410">
    <property type="entry name" value="Peptidase_S33"/>
</dbReference>
<name>A0A380GVH8_9STAP</name>
<organism evidence="4 5">
    <name type="scientific">Staphylococcus microti</name>
    <dbReference type="NCBI Taxonomy" id="569857"/>
    <lineage>
        <taxon>Bacteria</taxon>
        <taxon>Bacillati</taxon>
        <taxon>Bacillota</taxon>
        <taxon>Bacilli</taxon>
        <taxon>Bacillales</taxon>
        <taxon>Staphylococcaceae</taxon>
        <taxon>Staphylococcus</taxon>
    </lineage>
</organism>
<dbReference type="PANTHER" id="PTHR43248:SF2">
    <property type="entry name" value="PROLYL AMINOPEPTIDASE"/>
    <property type="match status" value="1"/>
</dbReference>
<evidence type="ECO:0000256" key="1">
    <source>
        <dbReference type="ARBA" id="ARBA00010088"/>
    </source>
</evidence>
<dbReference type="PRINTS" id="PR00793">
    <property type="entry name" value="PROAMNOPTASE"/>
</dbReference>
<evidence type="ECO:0000313" key="4">
    <source>
        <dbReference type="EMBL" id="SUM58461.1"/>
    </source>
</evidence>
<dbReference type="InterPro" id="IPR051601">
    <property type="entry name" value="Serine_prot/Carboxylest_S33"/>
</dbReference>